<dbReference type="KEGG" id="psyt:DSAG12_03198"/>
<dbReference type="Gene3D" id="3.60.15.10">
    <property type="entry name" value="Ribonuclease Z/Hydroxyacylglutathione hydrolase-like"/>
    <property type="match status" value="1"/>
</dbReference>
<dbReference type="GeneID" id="41331168"/>
<accession>A0A5B9DEB6</accession>
<keyword evidence="2" id="KW-1185">Reference proteome</keyword>
<dbReference type="InterPro" id="IPR036866">
    <property type="entry name" value="RibonucZ/Hydroxyglut_hydro"/>
</dbReference>
<evidence type="ECO:0000313" key="1">
    <source>
        <dbReference type="EMBL" id="QEE17365.1"/>
    </source>
</evidence>
<dbReference type="OrthoDB" id="28313at2157"/>
<reference evidence="1 2" key="1">
    <citation type="journal article" date="2020" name="Nature">
        <title>Isolation of an archaeon at the prokaryote-eukaryote interface.</title>
        <authorList>
            <person name="Imachi H."/>
            <person name="Nobu M.K."/>
            <person name="Nakahara N."/>
            <person name="Morono Y."/>
            <person name="Ogawara M."/>
            <person name="Takaki Y."/>
            <person name="Takano Y."/>
            <person name="Uematsu K."/>
            <person name="Ikuta T."/>
            <person name="Ito M."/>
            <person name="Matsui Y."/>
            <person name="Miyazaki M."/>
            <person name="Murata K."/>
            <person name="Saito Y."/>
            <person name="Sakai S."/>
            <person name="Song C."/>
            <person name="Tasumi E."/>
            <person name="Yamanaka Y."/>
            <person name="Yamaguchi T."/>
            <person name="Kamagata Y."/>
            <person name="Tamaki H."/>
            <person name="Takai K."/>
        </authorList>
    </citation>
    <scope>NUCLEOTIDE SEQUENCE [LARGE SCALE GENOMIC DNA]</scope>
    <source>
        <strain evidence="1 2">MK-D1</strain>
    </source>
</reference>
<dbReference type="EMBL" id="CP042905">
    <property type="protein sequence ID" value="QEE17365.1"/>
    <property type="molecule type" value="Genomic_DNA"/>
</dbReference>
<reference evidence="1 2" key="2">
    <citation type="journal article" date="2024" name="Int. J. Syst. Evol. Microbiol.">
        <title>Promethearchaeum syntrophicum gen. nov., sp. nov., an anaerobic, obligately syntrophic archaeon, the first isolate of the lineage 'Asgard' archaea, and proposal of the new archaeal phylum Promethearchaeota phyl. nov. and kingdom Promethearchaeati regn. nov.</title>
        <authorList>
            <person name="Imachi H."/>
            <person name="Nobu M.K."/>
            <person name="Kato S."/>
            <person name="Takaki Y."/>
            <person name="Miyazaki M."/>
            <person name="Miyata M."/>
            <person name="Ogawara M."/>
            <person name="Saito Y."/>
            <person name="Sakai S."/>
            <person name="Tahara Y.O."/>
            <person name="Takano Y."/>
            <person name="Tasumi E."/>
            <person name="Uematsu K."/>
            <person name="Yoshimura T."/>
            <person name="Itoh T."/>
            <person name="Ohkuma M."/>
            <person name="Takai K."/>
        </authorList>
    </citation>
    <scope>NUCLEOTIDE SEQUENCE [LARGE SCALE GENOMIC DNA]</scope>
    <source>
        <strain evidence="1 2">MK-D1</strain>
    </source>
</reference>
<dbReference type="Proteomes" id="UP000321408">
    <property type="component" value="Chromosome"/>
</dbReference>
<dbReference type="PANTHER" id="PTHR43546">
    <property type="entry name" value="UPF0173 METAL-DEPENDENT HYDROLASE MJ1163-RELATED"/>
    <property type="match status" value="1"/>
</dbReference>
<sequence>MNLTKKGKIIISLGVLVVILGAGIPIIVSSVAQDSAVKLTLLDNAGVMIEFQETRIYIDPYNFGNEYEDKPADAILITHEHGDHYDPDVMESLQKEGTINVFPAIMEAEIARFDGMGVVPEESFMVGSINISTFYMYTSNSHPQSSNYTSYIIDINGFTIFHAGDSYNLVEYYELRDKIDVAMLPVGPGCQTMAEQDIITVLSVIRPTYYIPIHFAEDADETFLDTYRDSLSDYKVVHLSYFSSRRFWI</sequence>
<protein>
    <submittedName>
        <fullName evidence="1">MBL fold metallo-hydrolase</fullName>
    </submittedName>
</protein>
<dbReference type="Pfam" id="PF13483">
    <property type="entry name" value="Lactamase_B_3"/>
    <property type="match status" value="1"/>
</dbReference>
<name>A0A5B9DEB6_9ARCH</name>
<dbReference type="PANTHER" id="PTHR43546:SF8">
    <property type="entry name" value="METALLO-BETA-LACTAMASE DOMAIN-CONTAINING PROTEIN"/>
    <property type="match status" value="1"/>
</dbReference>
<evidence type="ECO:0000313" key="2">
    <source>
        <dbReference type="Proteomes" id="UP000321408"/>
    </source>
</evidence>
<dbReference type="AlphaFoldDB" id="A0A5B9DEB6"/>
<dbReference type="RefSeq" id="WP_147664261.1">
    <property type="nucleotide sequence ID" value="NZ_CP042905.2"/>
</dbReference>
<gene>
    <name evidence="1" type="ORF">DSAG12_03198</name>
</gene>
<dbReference type="InterPro" id="IPR050114">
    <property type="entry name" value="UPF0173_UPF0282_UlaG_hydrolase"/>
</dbReference>
<dbReference type="GO" id="GO:0016787">
    <property type="term" value="F:hydrolase activity"/>
    <property type="evidence" value="ECO:0007669"/>
    <property type="project" value="UniProtKB-KW"/>
</dbReference>
<organism evidence="1 2">
    <name type="scientific">Promethearchaeum syntrophicum</name>
    <dbReference type="NCBI Taxonomy" id="2594042"/>
    <lineage>
        <taxon>Archaea</taxon>
        <taxon>Promethearchaeati</taxon>
        <taxon>Promethearchaeota</taxon>
        <taxon>Promethearchaeia</taxon>
        <taxon>Promethearchaeales</taxon>
        <taxon>Promethearchaeaceae</taxon>
        <taxon>Promethearchaeum</taxon>
    </lineage>
</organism>
<dbReference type="SUPFAM" id="SSF56281">
    <property type="entry name" value="Metallo-hydrolase/oxidoreductase"/>
    <property type="match status" value="1"/>
</dbReference>
<proteinExistence type="predicted"/>